<dbReference type="GO" id="GO:0005737">
    <property type="term" value="C:cytoplasm"/>
    <property type="evidence" value="ECO:0007669"/>
    <property type="project" value="UniProtKB-SubCell"/>
</dbReference>
<comment type="cofactor">
    <cofactor evidence="5">
        <name>Zn(2+)</name>
        <dbReference type="ChEBI" id="CHEBI:29105"/>
    </cofactor>
    <text evidence="5">Binds 1 zinc ion per subunit.</text>
</comment>
<feature type="domain" description="tRNA-guanine(15) transglycosylase-like" evidence="6">
    <location>
        <begin position="37"/>
        <end position="312"/>
    </location>
</feature>
<dbReference type="Proteomes" id="UP001329430">
    <property type="component" value="Chromosome 6"/>
</dbReference>
<comment type="subcellular location">
    <subcellularLocation>
        <location evidence="5">Cytoplasm</location>
    </subcellularLocation>
</comment>
<accession>A0AAN7ZG67</accession>
<dbReference type="SUPFAM" id="SSF51713">
    <property type="entry name" value="tRNA-guanine transglycosylase"/>
    <property type="match status" value="1"/>
</dbReference>
<comment type="caution">
    <text evidence="7">The sequence shown here is derived from an EMBL/GenBank/DDBJ whole genome shotgun (WGS) entry which is preliminary data.</text>
</comment>
<evidence type="ECO:0000313" key="7">
    <source>
        <dbReference type="EMBL" id="KAK5642452.1"/>
    </source>
</evidence>
<proteinExistence type="inferred from homology"/>
<feature type="binding site" evidence="5">
    <location>
        <position position="250"/>
    </location>
    <ligand>
        <name>Zn(2+)</name>
        <dbReference type="ChEBI" id="CHEBI:29105"/>
    </ligand>
</feature>
<comment type="similarity">
    <text evidence="5">Belongs to the queuine tRNA-ribosyltransferase family. QTRT2 subfamily.</text>
</comment>
<dbReference type="GO" id="GO:0046872">
    <property type="term" value="F:metal ion binding"/>
    <property type="evidence" value="ECO:0007669"/>
    <property type="project" value="UniProtKB-KW"/>
</dbReference>
<keyword evidence="8" id="KW-1185">Reference proteome</keyword>
<sequence>MTVYKGTIAEFVGMKECISCLTVQDPADYTLPGHHIQDCIPLWTRHGKVMINAKSYMTLVDLFKPDMYYLLSDGDTNIASPAKRIKKAVQNTIKYHNECVDIHKNLNGVKNSFVMGAIAGGYDLNARKQCIEGVCQKDFVGGYLIDGLHNNGPEVELLQIGEISPVVEFVVNHIEPTKLRSIHGCWNPVVVLKLVQLGIDLFDTSYCYIVTERSCALTFVTDIDDKEEMFELNLRQPHFAEDFTPILTGCTCLTCSKYSRAYIHHLVTVQELLGPVLLTIHNVHHYMTFFNNIRKCIGNGTLNLLEEKVTKQFCTSENVVDSEKDVLLTDGHTESTELIENDTYRNNENSSVPISS</sequence>
<dbReference type="InterPro" id="IPR002616">
    <property type="entry name" value="tRNA_ribo_trans-like"/>
</dbReference>
<gene>
    <name evidence="7" type="ORF">RI129_008619</name>
</gene>
<evidence type="ECO:0000256" key="3">
    <source>
        <dbReference type="ARBA" id="ARBA00022723"/>
    </source>
</evidence>
<comment type="function">
    <text evidence="5">Non-catalytic subunit of the queuine tRNA-ribosyltransferase (TGT) that catalyzes the base-exchange of a guanine (G) residue with queuine (Q) at position 34 (anticodon wobble position) in tRNAs with GU(N) anticodons (tRNA-Asp, -Asn, -His and -Tyr), resulting in the hypermodified nucleoside queuosine (7-(((4,5-cis-dihydroxy-2-cyclopenten-1-yl)amino)methyl)-7-deazaguanosine).</text>
</comment>
<evidence type="ECO:0000256" key="1">
    <source>
        <dbReference type="ARBA" id="ARBA00022490"/>
    </source>
</evidence>
<organism evidence="7 8">
    <name type="scientific">Pyrocoelia pectoralis</name>
    <dbReference type="NCBI Taxonomy" id="417401"/>
    <lineage>
        <taxon>Eukaryota</taxon>
        <taxon>Metazoa</taxon>
        <taxon>Ecdysozoa</taxon>
        <taxon>Arthropoda</taxon>
        <taxon>Hexapoda</taxon>
        <taxon>Insecta</taxon>
        <taxon>Pterygota</taxon>
        <taxon>Neoptera</taxon>
        <taxon>Endopterygota</taxon>
        <taxon>Coleoptera</taxon>
        <taxon>Polyphaga</taxon>
        <taxon>Elateriformia</taxon>
        <taxon>Elateroidea</taxon>
        <taxon>Lampyridae</taxon>
        <taxon>Lampyrinae</taxon>
        <taxon>Pyrocoelia</taxon>
    </lineage>
</organism>
<feature type="binding site" evidence="5">
    <location>
        <position position="281"/>
    </location>
    <ligand>
        <name>Zn(2+)</name>
        <dbReference type="ChEBI" id="CHEBI:29105"/>
    </ligand>
</feature>
<dbReference type="Pfam" id="PF01702">
    <property type="entry name" value="TGT"/>
    <property type="match status" value="1"/>
</dbReference>
<evidence type="ECO:0000256" key="5">
    <source>
        <dbReference type="HAMAP-Rule" id="MF_03043"/>
    </source>
</evidence>
<dbReference type="AlphaFoldDB" id="A0AAN7ZG67"/>
<feature type="binding site" evidence="5">
    <location>
        <position position="252"/>
    </location>
    <ligand>
        <name>Zn(2+)</name>
        <dbReference type="ChEBI" id="CHEBI:29105"/>
    </ligand>
</feature>
<keyword evidence="4 5" id="KW-0862">Zinc</keyword>
<comment type="subunit">
    <text evidence="5">Heterodimer of a catalytic subunit and an accessory subunit.</text>
</comment>
<dbReference type="GO" id="GO:0008479">
    <property type="term" value="F:tRNA-guanosine(34) queuine transglycosylase activity"/>
    <property type="evidence" value="ECO:0007669"/>
    <property type="project" value="UniProtKB-UniRule"/>
</dbReference>
<evidence type="ECO:0000256" key="2">
    <source>
        <dbReference type="ARBA" id="ARBA00022694"/>
    </source>
</evidence>
<name>A0AAN7ZG67_9COLE</name>
<evidence type="ECO:0000259" key="6">
    <source>
        <dbReference type="Pfam" id="PF01702"/>
    </source>
</evidence>
<keyword evidence="2 5" id="KW-0819">tRNA processing</keyword>
<dbReference type="InterPro" id="IPR028592">
    <property type="entry name" value="QTRTD1"/>
</dbReference>
<keyword evidence="1 5" id="KW-0963">Cytoplasm</keyword>
<dbReference type="EMBL" id="JAVRBK010000006">
    <property type="protein sequence ID" value="KAK5642452.1"/>
    <property type="molecule type" value="Genomic_DNA"/>
</dbReference>
<protein>
    <recommendedName>
        <fullName evidence="5">Queuine tRNA-ribosyltransferase accessory subunit 2</fullName>
    </recommendedName>
    <alternativeName>
        <fullName evidence="5">Queuine tRNA-ribosyltransferase domain-containing protein 1</fullName>
    </alternativeName>
</protein>
<dbReference type="GO" id="GO:0006400">
    <property type="term" value="P:tRNA modification"/>
    <property type="evidence" value="ECO:0007669"/>
    <property type="project" value="InterPro"/>
</dbReference>
<dbReference type="PANTHER" id="PTHR46064:SF1">
    <property type="entry name" value="QUEUINE TRNA-RIBOSYLTRANSFERASE ACCESSORY SUBUNIT 2"/>
    <property type="match status" value="1"/>
</dbReference>
<evidence type="ECO:0000256" key="4">
    <source>
        <dbReference type="ARBA" id="ARBA00022833"/>
    </source>
</evidence>
<dbReference type="Gene3D" id="3.20.20.105">
    <property type="entry name" value="Queuine tRNA-ribosyltransferase-like"/>
    <property type="match status" value="1"/>
</dbReference>
<dbReference type="PANTHER" id="PTHR46064">
    <property type="entry name" value="QUEUINE TRNA-RIBOSYLTRANSFERASE ACCESSORY SUBUNIT 2"/>
    <property type="match status" value="1"/>
</dbReference>
<dbReference type="NCBIfam" id="TIGR00449">
    <property type="entry name" value="tgt_general"/>
    <property type="match status" value="1"/>
</dbReference>
<reference evidence="7 8" key="1">
    <citation type="journal article" date="2024" name="Insects">
        <title>An Improved Chromosome-Level Genome Assembly of the Firefly Pyrocoelia pectoralis.</title>
        <authorList>
            <person name="Fu X."/>
            <person name="Meyer-Rochow V.B."/>
            <person name="Ballantyne L."/>
            <person name="Zhu X."/>
        </authorList>
    </citation>
    <scope>NUCLEOTIDE SEQUENCE [LARGE SCALE GENOMIC DNA]</scope>
    <source>
        <strain evidence="7">XCY_ONT2</strain>
    </source>
</reference>
<dbReference type="HAMAP" id="MF_03043">
    <property type="entry name" value="QTRT2"/>
    <property type="match status" value="1"/>
</dbReference>
<evidence type="ECO:0000313" key="8">
    <source>
        <dbReference type="Proteomes" id="UP001329430"/>
    </source>
</evidence>
<keyword evidence="3 5" id="KW-0479">Metal-binding</keyword>
<dbReference type="InterPro" id="IPR036511">
    <property type="entry name" value="TGT-like_sf"/>
</dbReference>
<dbReference type="InterPro" id="IPR050852">
    <property type="entry name" value="Queuine_tRNA-ribosyltrfase"/>
</dbReference>
<feature type="binding site" evidence="5">
    <location>
        <position position="255"/>
    </location>
    <ligand>
        <name>Zn(2+)</name>
        <dbReference type="ChEBI" id="CHEBI:29105"/>
    </ligand>
</feature>